<dbReference type="SMART" id="SM01018">
    <property type="entry name" value="B12-binding_2"/>
    <property type="match status" value="1"/>
</dbReference>
<evidence type="ECO:0000259" key="4">
    <source>
        <dbReference type="PROSITE" id="PS51337"/>
    </source>
</evidence>
<dbReference type="PANTHER" id="PTHR45833">
    <property type="entry name" value="METHIONINE SYNTHASE"/>
    <property type="match status" value="1"/>
</dbReference>
<evidence type="ECO:0000259" key="3">
    <source>
        <dbReference type="PROSITE" id="PS51332"/>
    </source>
</evidence>
<keyword evidence="1" id="KW-0479">Metal-binding</keyword>
<proteinExistence type="predicted"/>
<keyword evidence="2" id="KW-0170">Cobalt</keyword>
<organism evidence="5 6">
    <name type="scientific">Anaerobutyricum soehngenii</name>
    <dbReference type="NCBI Taxonomy" id="105843"/>
    <lineage>
        <taxon>Bacteria</taxon>
        <taxon>Bacillati</taxon>
        <taxon>Bacillota</taxon>
        <taxon>Clostridia</taxon>
        <taxon>Lachnospirales</taxon>
        <taxon>Lachnospiraceae</taxon>
        <taxon>Anaerobutyricum</taxon>
    </lineage>
</organism>
<name>A0A6N7YGN2_9FIRM</name>
<dbReference type="SUPFAM" id="SSF52242">
    <property type="entry name" value="Cobalamin (vitamin B12)-binding domain"/>
    <property type="match status" value="1"/>
</dbReference>
<dbReference type="PANTHER" id="PTHR45833:SF1">
    <property type="entry name" value="METHIONINE SYNTHASE"/>
    <property type="match status" value="1"/>
</dbReference>
<dbReference type="AlphaFoldDB" id="A0A6N7YGN2"/>
<evidence type="ECO:0000313" key="6">
    <source>
        <dbReference type="Proteomes" id="UP000433359"/>
    </source>
</evidence>
<dbReference type="GO" id="GO:0031419">
    <property type="term" value="F:cobalamin binding"/>
    <property type="evidence" value="ECO:0007669"/>
    <property type="project" value="InterPro"/>
</dbReference>
<sequence>MEHSDRFLEGKMGATIDEIIDSLKRGQGKRVSDLVKMALEEGTNPQTILEEGFLSGMEQVAEKFRKEEVGVPEILSVTRALDRGVSTLRHYSVGRAKKEIGTVIIGTVKGDLHDIGKNLVKIMMESKNIRVIDLGVDVSPRRFLEEAVGSHAQIVCLSGIMPHSEEDMRAVVEEFEMKGIRNQFYFMVGGYFLTEKQAKEIGADCYTEDACNCAEKACRYLTKKDRKKKKH</sequence>
<dbReference type="InterPro" id="IPR036594">
    <property type="entry name" value="Meth_synthase_dom"/>
</dbReference>
<accession>A0A6N7YGN2</accession>
<dbReference type="GO" id="GO:0008705">
    <property type="term" value="F:methionine synthase activity"/>
    <property type="evidence" value="ECO:0007669"/>
    <property type="project" value="TreeGrafter"/>
</dbReference>
<dbReference type="Gene3D" id="3.40.50.280">
    <property type="entry name" value="Cobalamin-binding domain"/>
    <property type="match status" value="1"/>
</dbReference>
<gene>
    <name evidence="5" type="ORF">FYJ25_11015</name>
</gene>
<dbReference type="Proteomes" id="UP000433359">
    <property type="component" value="Unassembled WGS sequence"/>
</dbReference>
<dbReference type="EMBL" id="VULP01000025">
    <property type="protein sequence ID" value="MSU82855.1"/>
    <property type="molecule type" value="Genomic_DNA"/>
</dbReference>
<dbReference type="InterPro" id="IPR050554">
    <property type="entry name" value="Met_Synthase/Corrinoid"/>
</dbReference>
<protein>
    <submittedName>
        <fullName evidence="5">Cobalamin-binding protein</fullName>
    </submittedName>
</protein>
<dbReference type="GO" id="GO:0046872">
    <property type="term" value="F:metal ion binding"/>
    <property type="evidence" value="ECO:0007669"/>
    <property type="project" value="UniProtKB-KW"/>
</dbReference>
<dbReference type="GO" id="GO:0005829">
    <property type="term" value="C:cytosol"/>
    <property type="evidence" value="ECO:0007669"/>
    <property type="project" value="TreeGrafter"/>
</dbReference>
<comment type="caution">
    <text evidence="5">The sequence shown here is derived from an EMBL/GenBank/DDBJ whole genome shotgun (WGS) entry which is preliminary data.</text>
</comment>
<dbReference type="InterPro" id="IPR003759">
    <property type="entry name" value="Cbl-bd_cap"/>
</dbReference>
<evidence type="ECO:0000256" key="1">
    <source>
        <dbReference type="ARBA" id="ARBA00022723"/>
    </source>
</evidence>
<dbReference type="GO" id="GO:0050667">
    <property type="term" value="P:homocysteine metabolic process"/>
    <property type="evidence" value="ECO:0007669"/>
    <property type="project" value="TreeGrafter"/>
</dbReference>
<dbReference type="GO" id="GO:0046653">
    <property type="term" value="P:tetrahydrofolate metabolic process"/>
    <property type="evidence" value="ECO:0007669"/>
    <property type="project" value="TreeGrafter"/>
</dbReference>
<reference evidence="5 6" key="1">
    <citation type="submission" date="2019-08" db="EMBL/GenBank/DDBJ databases">
        <title>In-depth cultivation of the pig gut microbiome towards novel bacterial diversity and tailored functional studies.</title>
        <authorList>
            <person name="Wylensek D."/>
            <person name="Hitch T.C.A."/>
            <person name="Clavel T."/>
        </authorList>
    </citation>
    <scope>NUCLEOTIDE SEQUENCE [LARGE SCALE GENOMIC DNA]</scope>
    <source>
        <strain evidence="5 6">BSM-383-APC-4H</strain>
    </source>
</reference>
<dbReference type="Pfam" id="PF02607">
    <property type="entry name" value="B12-binding_2"/>
    <property type="match status" value="1"/>
</dbReference>
<dbReference type="PROSITE" id="PS51332">
    <property type="entry name" value="B12_BINDING"/>
    <property type="match status" value="1"/>
</dbReference>
<feature type="domain" description="B12-binding" evidence="3">
    <location>
        <begin position="100"/>
        <end position="231"/>
    </location>
</feature>
<dbReference type="Gene3D" id="1.10.1240.10">
    <property type="entry name" value="Methionine synthase domain"/>
    <property type="match status" value="1"/>
</dbReference>
<dbReference type="PROSITE" id="PS51337">
    <property type="entry name" value="B12_BINDING_NTER"/>
    <property type="match status" value="1"/>
</dbReference>
<evidence type="ECO:0000313" key="5">
    <source>
        <dbReference type="EMBL" id="MSU82855.1"/>
    </source>
</evidence>
<dbReference type="SUPFAM" id="SSF47644">
    <property type="entry name" value="Methionine synthase domain"/>
    <property type="match status" value="1"/>
</dbReference>
<dbReference type="InterPro" id="IPR036724">
    <property type="entry name" value="Cobalamin-bd_sf"/>
</dbReference>
<dbReference type="Pfam" id="PF02310">
    <property type="entry name" value="B12-binding"/>
    <property type="match status" value="1"/>
</dbReference>
<feature type="domain" description="B12-binding N-terminal" evidence="4">
    <location>
        <begin position="6"/>
        <end position="100"/>
    </location>
</feature>
<evidence type="ECO:0000256" key="2">
    <source>
        <dbReference type="ARBA" id="ARBA00023285"/>
    </source>
</evidence>
<dbReference type="InterPro" id="IPR006158">
    <property type="entry name" value="Cobalamin-bd"/>
</dbReference>